<keyword evidence="5" id="KW-1185">Reference proteome</keyword>
<dbReference type="CTD" id="441869"/>
<protein>
    <submittedName>
        <fullName evidence="6">Ankyrin repeat domain-containing protein 65 isoform X1</fullName>
    </submittedName>
</protein>
<dbReference type="Gene3D" id="1.25.40.20">
    <property type="entry name" value="Ankyrin repeat-containing domain"/>
    <property type="match status" value="2"/>
</dbReference>
<feature type="region of interest" description="Disordered" evidence="4">
    <location>
        <begin position="1"/>
        <end position="20"/>
    </location>
</feature>
<proteinExistence type="predicted"/>
<dbReference type="GeneID" id="118886496"/>
<dbReference type="PROSITE" id="PS50088">
    <property type="entry name" value="ANK_REPEAT"/>
    <property type="match status" value="3"/>
</dbReference>
<gene>
    <name evidence="6" type="primary">ANKRD65</name>
</gene>
<dbReference type="InterPro" id="IPR036770">
    <property type="entry name" value="Ankyrin_rpt-contain_sf"/>
</dbReference>
<evidence type="ECO:0000313" key="6">
    <source>
        <dbReference type="RefSeq" id="XP_036692232.1"/>
    </source>
</evidence>
<dbReference type="PROSITE" id="PS50297">
    <property type="entry name" value="ANK_REP_REGION"/>
    <property type="match status" value="2"/>
</dbReference>
<dbReference type="InterPro" id="IPR002110">
    <property type="entry name" value="Ankyrin_rpt"/>
</dbReference>
<dbReference type="PANTHER" id="PTHR24198">
    <property type="entry name" value="ANKYRIN REPEAT AND PROTEIN KINASE DOMAIN-CONTAINING PROTEIN"/>
    <property type="match status" value="1"/>
</dbReference>
<reference evidence="6" key="1">
    <citation type="submission" date="2025-08" db="UniProtKB">
        <authorList>
            <consortium name="RefSeq"/>
        </authorList>
    </citation>
    <scope>IDENTIFICATION</scope>
    <source>
        <tissue evidence="6">Epidermis and Blubber</tissue>
    </source>
</reference>
<evidence type="ECO:0000256" key="2">
    <source>
        <dbReference type="ARBA" id="ARBA00023043"/>
    </source>
</evidence>
<dbReference type="OrthoDB" id="9684730at2759"/>
<dbReference type="RefSeq" id="XP_036692232.1">
    <property type="nucleotide sequence ID" value="XM_036836337.1"/>
</dbReference>
<feature type="repeat" description="ANK" evidence="3">
    <location>
        <begin position="240"/>
        <end position="272"/>
    </location>
</feature>
<feature type="repeat" description="ANK" evidence="3">
    <location>
        <begin position="207"/>
        <end position="239"/>
    </location>
</feature>
<evidence type="ECO:0000256" key="4">
    <source>
        <dbReference type="SAM" id="MobiDB-lite"/>
    </source>
</evidence>
<feature type="region of interest" description="Disordered" evidence="4">
    <location>
        <begin position="527"/>
        <end position="582"/>
    </location>
</feature>
<evidence type="ECO:0000313" key="5">
    <source>
        <dbReference type="Proteomes" id="UP000694857"/>
    </source>
</evidence>
<evidence type="ECO:0000256" key="1">
    <source>
        <dbReference type="ARBA" id="ARBA00022737"/>
    </source>
</evidence>
<keyword evidence="1" id="KW-0677">Repeat</keyword>
<feature type="repeat" description="ANK" evidence="3">
    <location>
        <begin position="338"/>
        <end position="366"/>
    </location>
</feature>
<sequence>MTATCTACSRDAGGDTPARTAAEAPCNTRQALLPSTCAIELLALAHACEDLTVLHSFIHSFNKHSVELPLCARHNGRLWIQRGGRPTEASACSGTALCRTPCSLRDESASLCDVLSRSSHSRRGVTVAYGMDSRVSEPQKQDLTEAGAEQELRWLELGSEEAPGAGTEGPSAPQAWGRLLQAVWKGHVGLVTQLLRQGASVEERDRAGRTPLHLAVLRGHVLLVRLLLQRGGRTVAADRAGRTPLHEAAWHGPSRVAELLLRRGASANACCEAGLTPLHWAAALGRTLLARRLLDAPGPGSAAADVRGWTAAHWAAAGGRLPVLELLAAGGGAGLDGALLVAAAAGQSAALRLLLTHGARVDTRDGVGATALGVAADLGRRQGCCWWTSARRPTAGRLGSGGGRSGHIGPHPPAPRCPGRPHGGRRPPPGQGCEGRRCWLAPHDPPASCRGARPRLHRRAFAEPRGQPHPGDAVGGGGPGPGACRLWRAGGVLGAQGPRAAGPEQDQRLQAPTAFRARRLLSAGLRPPARVHGRTPQRSLEEEEAVAGDPARSVGLTWNHSRLPGPRQPCSSSPVHALWRRD</sequence>
<dbReference type="KEGG" id="bmus:118886496"/>
<evidence type="ECO:0000256" key="3">
    <source>
        <dbReference type="PROSITE-ProRule" id="PRU00023"/>
    </source>
</evidence>
<dbReference type="SMART" id="SM00248">
    <property type="entry name" value="ANK"/>
    <property type="match status" value="6"/>
</dbReference>
<dbReference type="PRINTS" id="PR01415">
    <property type="entry name" value="ANKYRIN"/>
</dbReference>
<feature type="region of interest" description="Disordered" evidence="4">
    <location>
        <begin position="395"/>
        <end position="432"/>
    </location>
</feature>
<organism evidence="5 6">
    <name type="scientific">Balaenoptera musculus</name>
    <name type="common">Blue whale</name>
    <dbReference type="NCBI Taxonomy" id="9771"/>
    <lineage>
        <taxon>Eukaryota</taxon>
        <taxon>Metazoa</taxon>
        <taxon>Chordata</taxon>
        <taxon>Craniata</taxon>
        <taxon>Vertebrata</taxon>
        <taxon>Euteleostomi</taxon>
        <taxon>Mammalia</taxon>
        <taxon>Eutheria</taxon>
        <taxon>Laurasiatheria</taxon>
        <taxon>Artiodactyla</taxon>
        <taxon>Whippomorpha</taxon>
        <taxon>Cetacea</taxon>
        <taxon>Mysticeti</taxon>
        <taxon>Balaenopteridae</taxon>
        <taxon>Balaenoptera</taxon>
    </lineage>
</organism>
<dbReference type="AlphaFoldDB" id="A0A8B8W568"/>
<dbReference type="Pfam" id="PF12796">
    <property type="entry name" value="Ank_2"/>
    <property type="match status" value="1"/>
</dbReference>
<accession>A0A8B8W568</accession>
<dbReference type="SUPFAM" id="SSF48403">
    <property type="entry name" value="Ankyrin repeat"/>
    <property type="match status" value="1"/>
</dbReference>
<name>A0A8B8W568_BALMU</name>
<dbReference type="Pfam" id="PF13637">
    <property type="entry name" value="Ank_4"/>
    <property type="match status" value="1"/>
</dbReference>
<keyword evidence="2 3" id="KW-0040">ANK repeat</keyword>
<dbReference type="Proteomes" id="UP000694857">
    <property type="component" value="Chromosome 1"/>
</dbReference>
<dbReference type="PANTHER" id="PTHR24198:SF165">
    <property type="entry name" value="ANKYRIN REPEAT-CONTAINING PROTEIN-RELATED"/>
    <property type="match status" value="1"/>
</dbReference>